<name>A0ABX5SA59_9BURK</name>
<evidence type="ECO:0000256" key="1">
    <source>
        <dbReference type="SAM" id="MobiDB-lite"/>
    </source>
</evidence>
<dbReference type="RefSeq" id="WP_134384756.1">
    <property type="nucleotide sequence ID" value="NZ_CP038026.1"/>
</dbReference>
<evidence type="ECO:0000313" key="2">
    <source>
        <dbReference type="EMBL" id="QBQ36475.1"/>
    </source>
</evidence>
<reference evidence="2 3" key="1">
    <citation type="submission" date="2019-03" db="EMBL/GenBank/DDBJ databases">
        <title>Draft Genome Sequences of Six Type Strains of the Genus Massilia.</title>
        <authorList>
            <person name="Miess H."/>
            <person name="Frediansyhah A."/>
            <person name="Gross H."/>
        </authorList>
    </citation>
    <scope>NUCLEOTIDE SEQUENCE [LARGE SCALE GENOMIC DNA]</scope>
    <source>
        <strain evidence="2 3">DSM 17505</strain>
    </source>
</reference>
<organism evidence="2 3">
    <name type="scientific">Pseudoduganella plicata</name>
    <dbReference type="NCBI Taxonomy" id="321984"/>
    <lineage>
        <taxon>Bacteria</taxon>
        <taxon>Pseudomonadati</taxon>
        <taxon>Pseudomonadota</taxon>
        <taxon>Betaproteobacteria</taxon>
        <taxon>Burkholderiales</taxon>
        <taxon>Oxalobacteraceae</taxon>
        <taxon>Telluria group</taxon>
        <taxon>Pseudoduganella</taxon>
    </lineage>
</organism>
<sequence length="106" mass="11677">MEKKRQQERDGNGYVQFAVTRPHPFRDNAGHAERGAGGAQARALIRLRQDPAKHQEKQRMADQPRPAQYERLHGSALAIAIAAELCGEESAGFAFEAIVAHGCRNS</sequence>
<protein>
    <submittedName>
        <fullName evidence="2">Uncharacterized protein</fullName>
    </submittedName>
</protein>
<accession>A0ABX5SA59</accession>
<dbReference type="EMBL" id="CP038026">
    <property type="protein sequence ID" value="QBQ36475.1"/>
    <property type="molecule type" value="Genomic_DNA"/>
</dbReference>
<evidence type="ECO:0000313" key="3">
    <source>
        <dbReference type="Proteomes" id="UP000294359"/>
    </source>
</evidence>
<feature type="region of interest" description="Disordered" evidence="1">
    <location>
        <begin position="21"/>
        <end position="40"/>
    </location>
</feature>
<keyword evidence="3" id="KW-1185">Reference proteome</keyword>
<gene>
    <name evidence="2" type="ORF">E1742_10100</name>
</gene>
<proteinExistence type="predicted"/>
<dbReference type="Proteomes" id="UP000294359">
    <property type="component" value="Chromosome"/>
</dbReference>
<feature type="compositionally biased region" description="Basic and acidic residues" evidence="1">
    <location>
        <begin position="24"/>
        <end position="34"/>
    </location>
</feature>